<dbReference type="HAMAP" id="MF_00758">
    <property type="entry name" value="UPF0301"/>
    <property type="match status" value="1"/>
</dbReference>
<evidence type="ECO:0000256" key="2">
    <source>
        <dbReference type="HAMAP-Rule" id="MF_00758"/>
    </source>
</evidence>
<dbReference type="PANTHER" id="PTHR30327">
    <property type="entry name" value="UNCHARACTERIZED PROTEIN YQGE"/>
    <property type="match status" value="1"/>
</dbReference>
<dbReference type="EMBL" id="CP029352">
    <property type="protein sequence ID" value="AWK85508.1"/>
    <property type="molecule type" value="Genomic_DNA"/>
</dbReference>
<dbReference type="Gene3D" id="3.40.1740.10">
    <property type="entry name" value="VC0467-like"/>
    <property type="match status" value="1"/>
</dbReference>
<dbReference type="GO" id="GO:0005829">
    <property type="term" value="C:cytosol"/>
    <property type="evidence" value="ECO:0007669"/>
    <property type="project" value="TreeGrafter"/>
</dbReference>
<dbReference type="KEGG" id="azz:DEW08_04415"/>
<organism evidence="4 5">
    <name type="scientific">Azospirillum thermophilum</name>
    <dbReference type="NCBI Taxonomy" id="2202148"/>
    <lineage>
        <taxon>Bacteria</taxon>
        <taxon>Pseudomonadati</taxon>
        <taxon>Pseudomonadota</taxon>
        <taxon>Alphaproteobacteria</taxon>
        <taxon>Rhodospirillales</taxon>
        <taxon>Azospirillaceae</taxon>
        <taxon>Azospirillum</taxon>
    </lineage>
</organism>
<dbReference type="NCBIfam" id="NF001268">
    <property type="entry name" value="PRK00228.1-4"/>
    <property type="match status" value="1"/>
</dbReference>
<reference evidence="5" key="1">
    <citation type="submission" date="2018-05" db="EMBL/GenBank/DDBJ databases">
        <title>Azospirillum thermophila sp. nov., a novel isolated from hot spring.</title>
        <authorList>
            <person name="Zhao Z."/>
        </authorList>
    </citation>
    <scope>NUCLEOTIDE SEQUENCE [LARGE SCALE GENOMIC DNA]</scope>
    <source>
        <strain evidence="5">CFH 70021</strain>
    </source>
</reference>
<comment type="similarity">
    <text evidence="1 2">Belongs to the UPF0301 (AlgH) family.</text>
</comment>
<evidence type="ECO:0000313" key="5">
    <source>
        <dbReference type="Proteomes" id="UP000245629"/>
    </source>
</evidence>
<sequence>MPRSTKPPVTPPAKGSSKGSKDQSKGMQSLTGQLLIAMPGMEDPRFQRTVIYVCAHNEDGAMGLVVNRLFGSITFEDLLDQLEMDIPNPVHNMPVHYGGPVESGRGFVLHSTDYVREGTLVVDDGVALTATIDILRAISEDRGPRRNILLLGYAGWGPGQLDAEFQANGWLNVPCDEELLFDPDLGAKWERAIAKLGVSVSMLSGEAGHA</sequence>
<protein>
    <recommendedName>
        <fullName evidence="2">UPF0301 protein DEW08_04415</fullName>
    </recommendedName>
</protein>
<dbReference type="SUPFAM" id="SSF143456">
    <property type="entry name" value="VC0467-like"/>
    <property type="match status" value="1"/>
</dbReference>
<accession>A0A2S2CLW1</accession>
<name>A0A2S2CLW1_9PROT</name>
<dbReference type="Pfam" id="PF02622">
    <property type="entry name" value="DUF179"/>
    <property type="match status" value="1"/>
</dbReference>
<evidence type="ECO:0000313" key="4">
    <source>
        <dbReference type="EMBL" id="AWK85508.1"/>
    </source>
</evidence>
<evidence type="ECO:0000256" key="3">
    <source>
        <dbReference type="SAM" id="MobiDB-lite"/>
    </source>
</evidence>
<dbReference type="AlphaFoldDB" id="A0A2S2CLW1"/>
<dbReference type="PANTHER" id="PTHR30327:SF1">
    <property type="entry name" value="UPF0301 PROTEIN YQGE"/>
    <property type="match status" value="1"/>
</dbReference>
<keyword evidence="5" id="KW-1185">Reference proteome</keyword>
<evidence type="ECO:0000256" key="1">
    <source>
        <dbReference type="ARBA" id="ARBA00009600"/>
    </source>
</evidence>
<feature type="region of interest" description="Disordered" evidence="3">
    <location>
        <begin position="1"/>
        <end position="28"/>
    </location>
</feature>
<dbReference type="OrthoDB" id="9807486at2"/>
<dbReference type="Proteomes" id="UP000245629">
    <property type="component" value="Chromosome 1"/>
</dbReference>
<proteinExistence type="inferred from homology"/>
<gene>
    <name evidence="4" type="ORF">DEW08_04415</name>
</gene>
<dbReference type="InterPro" id="IPR003774">
    <property type="entry name" value="AlgH-like"/>
</dbReference>